<dbReference type="AlphaFoldDB" id="Q0WRE4"/>
<proteinExistence type="evidence at transcript level"/>
<protein>
    <submittedName>
        <fullName evidence="1">Uncharacterized protein</fullName>
    </submittedName>
</protein>
<reference evidence="1" key="1">
    <citation type="submission" date="2006-07" db="EMBL/GenBank/DDBJ databases">
        <title>Large-scale analysis of RIKEN Arabidopsis full-length (RAFL) cDNAs.</title>
        <authorList>
            <person name="Totoki Y."/>
            <person name="Seki M."/>
            <person name="Ishida J."/>
            <person name="Nakajima M."/>
            <person name="Enju A."/>
            <person name="Morosawa T."/>
            <person name="Kamiya A."/>
            <person name="Narusaka M."/>
            <person name="Shin-i T."/>
            <person name="Nakagawa M."/>
            <person name="Sakamoto N."/>
            <person name="Oishi K."/>
            <person name="Kohara Y."/>
            <person name="Kobayashi M."/>
            <person name="Toyoda A."/>
            <person name="Sakaki Y."/>
            <person name="Sakurai T."/>
            <person name="Iida K."/>
            <person name="Akiyama K."/>
            <person name="Satou M."/>
            <person name="Toyoda T."/>
            <person name="Konagaya A."/>
            <person name="Carninci P."/>
            <person name="Kawai J."/>
            <person name="Hayashizaki Y."/>
            <person name="Shinozaki K."/>
        </authorList>
    </citation>
    <scope>NUCLEOTIDE SEQUENCE</scope>
</reference>
<organism evidence="1">
    <name type="scientific">Arabidopsis thaliana</name>
    <name type="common">Mouse-ear cress</name>
    <dbReference type="NCBI Taxonomy" id="3702"/>
    <lineage>
        <taxon>Eukaryota</taxon>
        <taxon>Viridiplantae</taxon>
        <taxon>Streptophyta</taxon>
        <taxon>Embryophyta</taxon>
        <taxon>Tracheophyta</taxon>
        <taxon>Spermatophyta</taxon>
        <taxon>Magnoliopsida</taxon>
        <taxon>eudicotyledons</taxon>
        <taxon>Gunneridae</taxon>
        <taxon>Pentapetalae</taxon>
        <taxon>rosids</taxon>
        <taxon>malvids</taxon>
        <taxon>Brassicales</taxon>
        <taxon>Brassicaceae</taxon>
        <taxon>Camelineae</taxon>
        <taxon>Arabidopsis</taxon>
    </lineage>
</organism>
<sequence length="35" mass="3967">MEEEETEKEDDDVKKHVELRLMEVSSVPLSFSGSG</sequence>
<dbReference type="EMBL" id="AK228366">
    <property type="protein sequence ID" value="BAF00305.1"/>
    <property type="molecule type" value="mRNA"/>
</dbReference>
<accession>Q0WRE4</accession>
<name>Q0WRE4_ARATH</name>
<evidence type="ECO:0000313" key="1">
    <source>
        <dbReference type="EMBL" id="BAF00305.1"/>
    </source>
</evidence>